<dbReference type="Proteomes" id="UP000175968">
    <property type="component" value="Chromosome"/>
</dbReference>
<reference evidence="3 4" key="1">
    <citation type="submission" date="2016-10" db="EMBL/GenBank/DDBJ databases">
        <title>Flavobacterium gilvum sp. nov., isolated from stream water.</title>
        <authorList>
            <person name="Shin S.-K."/>
            <person name="Cho Y.-J."/>
            <person name="Yi H."/>
        </authorList>
    </citation>
    <scope>NUCLEOTIDE SEQUENCE [LARGE SCALE GENOMIC DNA]</scope>
    <source>
        <strain evidence="3 4">EM1308</strain>
    </source>
</reference>
<dbReference type="Gene3D" id="2.60.40.1120">
    <property type="entry name" value="Carboxypeptidase-like, regulatory domain"/>
    <property type="match status" value="1"/>
</dbReference>
<dbReference type="SUPFAM" id="SSF49452">
    <property type="entry name" value="Starch-binding domain-like"/>
    <property type="match status" value="1"/>
</dbReference>
<dbReference type="Pfam" id="PF14321">
    <property type="entry name" value="DUF4382"/>
    <property type="match status" value="1"/>
</dbReference>
<dbReference type="GO" id="GO:0030246">
    <property type="term" value="F:carbohydrate binding"/>
    <property type="evidence" value="ECO:0007669"/>
    <property type="project" value="InterPro"/>
</dbReference>
<dbReference type="PROSITE" id="PS51257">
    <property type="entry name" value="PROKAR_LIPOPROTEIN"/>
    <property type="match status" value="1"/>
</dbReference>
<name>A0AAC9I2K9_9FLAO</name>
<proteinExistence type="predicted"/>
<sequence length="283" mass="30068">MKKFKLQILGIFTMILMSLTLFSCDQTDSSDSNQATSRFMVKMTDAPGDYDQVNVEVLDVMIKGNSDSGENGWISVGDKTQVGEGKIYDLLKLTGGTNIMLTDSLIPSGKLGQIRLVLGDENTVVVGGKSFNLTTPSAQQSGLKLLVNQTLMAGSTYEFLLDFDVNKSIVTTGNTGFILKPVIRASTMEASGVIKGVVSPAVDYQVLASVQKGENIFSAFVKIDDKDGDTTDGDGTFQINGIPPGTYTLTLTPNPTSGKTPITVANVIVVNGQTTDVGNVTFP</sequence>
<organism evidence="3 4">
    <name type="scientific">Flavobacterium gilvum</name>
    <dbReference type="NCBI Taxonomy" id="1492737"/>
    <lineage>
        <taxon>Bacteria</taxon>
        <taxon>Pseudomonadati</taxon>
        <taxon>Bacteroidota</taxon>
        <taxon>Flavobacteriia</taxon>
        <taxon>Flavobacteriales</taxon>
        <taxon>Flavobacteriaceae</taxon>
        <taxon>Flavobacterium</taxon>
    </lineage>
</organism>
<dbReference type="InterPro" id="IPR025491">
    <property type="entry name" value="DUF4382"/>
</dbReference>
<keyword evidence="1" id="KW-0732">Signal</keyword>
<feature type="domain" description="DUF4382" evidence="2">
    <location>
        <begin position="36"/>
        <end position="181"/>
    </location>
</feature>
<feature type="signal peptide" evidence="1">
    <location>
        <begin position="1"/>
        <end position="23"/>
    </location>
</feature>
<feature type="chain" id="PRO_5042279692" description="DUF4382 domain-containing protein" evidence="1">
    <location>
        <begin position="24"/>
        <end position="283"/>
    </location>
</feature>
<dbReference type="RefSeq" id="WP_035636477.1">
    <property type="nucleotide sequence ID" value="NZ_CP017479.1"/>
</dbReference>
<protein>
    <recommendedName>
        <fullName evidence="2">DUF4382 domain-containing protein</fullName>
    </recommendedName>
</protein>
<accession>A0AAC9I2K9</accession>
<keyword evidence="4" id="KW-1185">Reference proteome</keyword>
<dbReference type="KEGG" id="fgl:EM308_02010"/>
<dbReference type="InterPro" id="IPR013784">
    <property type="entry name" value="Carb-bd-like_fold"/>
</dbReference>
<dbReference type="EMBL" id="CP017479">
    <property type="protein sequence ID" value="AOW08376.1"/>
    <property type="molecule type" value="Genomic_DNA"/>
</dbReference>
<evidence type="ECO:0000259" key="2">
    <source>
        <dbReference type="Pfam" id="PF14321"/>
    </source>
</evidence>
<evidence type="ECO:0000313" key="4">
    <source>
        <dbReference type="Proteomes" id="UP000175968"/>
    </source>
</evidence>
<evidence type="ECO:0000313" key="3">
    <source>
        <dbReference type="EMBL" id="AOW08376.1"/>
    </source>
</evidence>
<gene>
    <name evidence="3" type="ORF">EM308_02010</name>
</gene>
<evidence type="ECO:0000256" key="1">
    <source>
        <dbReference type="SAM" id="SignalP"/>
    </source>
</evidence>
<dbReference type="AlphaFoldDB" id="A0AAC9I2K9"/>